<feature type="compositionally biased region" description="Polar residues" evidence="1">
    <location>
        <begin position="87"/>
        <end position="98"/>
    </location>
</feature>
<dbReference type="EMBL" id="BPVZ01000248">
    <property type="protein sequence ID" value="GKV48157.1"/>
    <property type="molecule type" value="Genomic_DNA"/>
</dbReference>
<dbReference type="AlphaFoldDB" id="A0AAV5MHV0"/>
<protein>
    <recommendedName>
        <fullName evidence="2">Reverse transcriptase Ty1/copia-type domain-containing protein</fullName>
    </recommendedName>
</protein>
<name>A0AAV5MHV0_9ROSI</name>
<feature type="region of interest" description="Disordered" evidence="1">
    <location>
        <begin position="1"/>
        <end position="124"/>
    </location>
</feature>
<keyword evidence="4" id="KW-1185">Reference proteome</keyword>
<evidence type="ECO:0000313" key="3">
    <source>
        <dbReference type="EMBL" id="GKV48157.1"/>
    </source>
</evidence>
<sequence>MPISTYAPSPIGISPQSTWFSPQSTWQESHPPTVSNSPNHISNFLPTAVTVPSTSPPSSQPPSHPQIQHLPASPTVDTSSTSTTPSQNQPLSLANSPPSCLDVHPTISSSPSPPPIPPPTRTHPMITRSQNQIFKPKQLYLAETPCSEIEPTCVSQALKDHRWRQAMSEEFSALVSQGTWDLVPSAPNQNIIGCKWVFRVKRGKDGQVERYKARLVAKGFHQKPGSDYFETFSPVIKPTTIRTVLSIAVSRGWKIHQLDINNAFLHGKIDEQLFMQQPAGFIDPNLPHHVCRLHKSLYGLKQAPRMWFRELKDFLVSHGFTNSRSDSSLFIFHHAANWLYVLVYVDDILITGSSPKAIDNLITAMGSKFSLKNLGQLDFFLGVEAIQTNSGLFLSQRRYIQDILQRTGMEKAKAASTPLSSTTTLRQLSGHSLTDPTVYRQVVGSLQYLSLTRPDLCFAVNRLSQFMHSPTDAHWQAVKRVLRYLNGTKFHGLLIRPQTSLSLHGFSDADWAGDKDTLISTTGYVMYLGSNPVSWKATKQRAVARSSTEAEYRALAAASSEVVWVCNLLHELGVYQSTPPVLYCDNLGATYLSRNPVMHSRMKHIAVDLHFVRDLVDQKILRVSHISSKDQLADGLTKPLSSNRFISLRSKIGVTDGSSILRGHVKERISL</sequence>
<dbReference type="Proteomes" id="UP001054252">
    <property type="component" value="Unassembled WGS sequence"/>
</dbReference>
<organism evidence="3 4">
    <name type="scientific">Rubroshorea leprosula</name>
    <dbReference type="NCBI Taxonomy" id="152421"/>
    <lineage>
        <taxon>Eukaryota</taxon>
        <taxon>Viridiplantae</taxon>
        <taxon>Streptophyta</taxon>
        <taxon>Embryophyta</taxon>
        <taxon>Tracheophyta</taxon>
        <taxon>Spermatophyta</taxon>
        <taxon>Magnoliopsida</taxon>
        <taxon>eudicotyledons</taxon>
        <taxon>Gunneridae</taxon>
        <taxon>Pentapetalae</taxon>
        <taxon>rosids</taxon>
        <taxon>malvids</taxon>
        <taxon>Malvales</taxon>
        <taxon>Dipterocarpaceae</taxon>
        <taxon>Rubroshorea</taxon>
    </lineage>
</organism>
<feature type="compositionally biased region" description="Polar residues" evidence="1">
    <location>
        <begin position="14"/>
        <end position="44"/>
    </location>
</feature>
<dbReference type="Pfam" id="PF07727">
    <property type="entry name" value="RVT_2"/>
    <property type="match status" value="1"/>
</dbReference>
<feature type="domain" description="Reverse transcriptase Ty1/copia-type" evidence="2">
    <location>
        <begin position="179"/>
        <end position="419"/>
    </location>
</feature>
<feature type="compositionally biased region" description="Pro residues" evidence="1">
    <location>
        <begin position="111"/>
        <end position="121"/>
    </location>
</feature>
<dbReference type="InterPro" id="IPR013103">
    <property type="entry name" value="RVT_2"/>
</dbReference>
<evidence type="ECO:0000256" key="1">
    <source>
        <dbReference type="SAM" id="MobiDB-lite"/>
    </source>
</evidence>
<accession>A0AAV5MHV0</accession>
<dbReference type="SUPFAM" id="SSF56672">
    <property type="entry name" value="DNA/RNA polymerases"/>
    <property type="match status" value="1"/>
</dbReference>
<comment type="caution">
    <text evidence="3">The sequence shown here is derived from an EMBL/GenBank/DDBJ whole genome shotgun (WGS) entry which is preliminary data.</text>
</comment>
<evidence type="ECO:0000259" key="2">
    <source>
        <dbReference type="Pfam" id="PF07727"/>
    </source>
</evidence>
<dbReference type="PANTHER" id="PTHR11439">
    <property type="entry name" value="GAG-POL-RELATED RETROTRANSPOSON"/>
    <property type="match status" value="1"/>
</dbReference>
<proteinExistence type="predicted"/>
<dbReference type="PANTHER" id="PTHR11439:SF450">
    <property type="entry name" value="REVERSE TRANSCRIPTASE TY1_COPIA-TYPE DOMAIN-CONTAINING PROTEIN"/>
    <property type="match status" value="1"/>
</dbReference>
<dbReference type="CDD" id="cd09272">
    <property type="entry name" value="RNase_HI_RT_Ty1"/>
    <property type="match status" value="1"/>
</dbReference>
<feature type="compositionally biased region" description="Low complexity" evidence="1">
    <location>
        <begin position="65"/>
        <end position="86"/>
    </location>
</feature>
<gene>
    <name evidence="3" type="ORF">SLEP1_g54985</name>
</gene>
<reference evidence="3 4" key="1">
    <citation type="journal article" date="2021" name="Commun. Biol.">
        <title>The genome of Shorea leprosula (Dipterocarpaceae) highlights the ecological relevance of drought in aseasonal tropical rainforests.</title>
        <authorList>
            <person name="Ng K.K.S."/>
            <person name="Kobayashi M.J."/>
            <person name="Fawcett J.A."/>
            <person name="Hatakeyama M."/>
            <person name="Paape T."/>
            <person name="Ng C.H."/>
            <person name="Ang C.C."/>
            <person name="Tnah L.H."/>
            <person name="Lee C.T."/>
            <person name="Nishiyama T."/>
            <person name="Sese J."/>
            <person name="O'Brien M.J."/>
            <person name="Copetti D."/>
            <person name="Mohd Noor M.I."/>
            <person name="Ong R.C."/>
            <person name="Putra M."/>
            <person name="Sireger I.Z."/>
            <person name="Indrioko S."/>
            <person name="Kosugi Y."/>
            <person name="Izuno A."/>
            <person name="Isagi Y."/>
            <person name="Lee S.L."/>
            <person name="Shimizu K.K."/>
        </authorList>
    </citation>
    <scope>NUCLEOTIDE SEQUENCE [LARGE SCALE GENOMIC DNA]</scope>
    <source>
        <strain evidence="3">214</strain>
    </source>
</reference>
<evidence type="ECO:0000313" key="4">
    <source>
        <dbReference type="Proteomes" id="UP001054252"/>
    </source>
</evidence>
<feature type="compositionally biased region" description="Pro residues" evidence="1">
    <location>
        <begin position="54"/>
        <end position="64"/>
    </location>
</feature>
<dbReference type="InterPro" id="IPR043502">
    <property type="entry name" value="DNA/RNA_pol_sf"/>
</dbReference>